<dbReference type="AlphaFoldDB" id="A0A4R4SER5"/>
<dbReference type="OrthoDB" id="9766361at2"/>
<name>A0A4R4SER5_9ACTN</name>
<organism evidence="6 7">
    <name type="scientific">Streptomyces hainanensis</name>
    <dbReference type="NCBI Taxonomy" id="402648"/>
    <lineage>
        <taxon>Bacteria</taxon>
        <taxon>Bacillati</taxon>
        <taxon>Actinomycetota</taxon>
        <taxon>Actinomycetes</taxon>
        <taxon>Kitasatosporales</taxon>
        <taxon>Streptomycetaceae</taxon>
        <taxon>Streptomyces</taxon>
    </lineage>
</organism>
<keyword evidence="6" id="KW-0645">Protease</keyword>
<dbReference type="Pfam" id="PF13365">
    <property type="entry name" value="Trypsin_2"/>
    <property type="match status" value="1"/>
</dbReference>
<feature type="transmembrane region" description="Helical" evidence="5">
    <location>
        <begin position="102"/>
        <end position="122"/>
    </location>
</feature>
<keyword evidence="4 5" id="KW-0472">Membrane</keyword>
<dbReference type="Pfam" id="PF02674">
    <property type="entry name" value="Colicin_V"/>
    <property type="match status" value="1"/>
</dbReference>
<dbReference type="EMBL" id="SMKI01000718">
    <property type="protein sequence ID" value="TDC61800.1"/>
    <property type="molecule type" value="Genomic_DNA"/>
</dbReference>
<dbReference type="InterPro" id="IPR001940">
    <property type="entry name" value="Peptidase_S1C"/>
</dbReference>
<comment type="caution">
    <text evidence="6">The sequence shown here is derived from an EMBL/GenBank/DDBJ whole genome shotgun (WGS) entry which is preliminary data.</text>
</comment>
<dbReference type="GO" id="GO:0009403">
    <property type="term" value="P:toxin biosynthetic process"/>
    <property type="evidence" value="ECO:0007669"/>
    <property type="project" value="InterPro"/>
</dbReference>
<dbReference type="PANTHER" id="PTHR43019:SF23">
    <property type="entry name" value="PROTEASE DO-LIKE 5, CHLOROPLASTIC"/>
    <property type="match status" value="1"/>
</dbReference>
<evidence type="ECO:0000256" key="1">
    <source>
        <dbReference type="ARBA" id="ARBA00004141"/>
    </source>
</evidence>
<dbReference type="InterPro" id="IPR043504">
    <property type="entry name" value="Peptidase_S1_PA_chymotrypsin"/>
</dbReference>
<gene>
    <name evidence="6" type="ORF">E1283_35105</name>
</gene>
<dbReference type="PANTHER" id="PTHR43019">
    <property type="entry name" value="SERINE ENDOPROTEASE DEGS"/>
    <property type="match status" value="1"/>
</dbReference>
<keyword evidence="2 5" id="KW-0812">Transmembrane</keyword>
<dbReference type="NCBIfam" id="NF033740">
    <property type="entry name" value="MarP_fam_protase"/>
    <property type="match status" value="1"/>
</dbReference>
<keyword evidence="6" id="KW-0378">Hydrolase</keyword>
<feature type="transmembrane region" description="Helical" evidence="5">
    <location>
        <begin position="61"/>
        <end position="82"/>
    </location>
</feature>
<dbReference type="GO" id="GO:0016020">
    <property type="term" value="C:membrane"/>
    <property type="evidence" value="ECO:0007669"/>
    <property type="project" value="UniProtKB-SubCell"/>
</dbReference>
<evidence type="ECO:0000313" key="7">
    <source>
        <dbReference type="Proteomes" id="UP000295345"/>
    </source>
</evidence>
<dbReference type="InterPro" id="IPR003825">
    <property type="entry name" value="Colicin-V_CvpA"/>
</dbReference>
<dbReference type="GO" id="GO:0004252">
    <property type="term" value="F:serine-type endopeptidase activity"/>
    <property type="evidence" value="ECO:0007669"/>
    <property type="project" value="InterPro"/>
</dbReference>
<keyword evidence="3 5" id="KW-1133">Transmembrane helix</keyword>
<evidence type="ECO:0000256" key="5">
    <source>
        <dbReference type="SAM" id="Phobius"/>
    </source>
</evidence>
<feature type="transmembrane region" description="Helical" evidence="5">
    <location>
        <begin position="25"/>
        <end position="49"/>
    </location>
</feature>
<evidence type="ECO:0000256" key="2">
    <source>
        <dbReference type="ARBA" id="ARBA00022692"/>
    </source>
</evidence>
<sequence>MNLLDVVLLLGAVLAAFSGYQRGLIAGVISLAGFVGGAVLGVWLLPFAVEPVEPGSAGATLIALLVVLVPAAVGQALAWPLAMRLRDRLRWAPVRWVDGVGGAAFNAVALLLVAWIVASALIPTPSPGLNRAVQESRVLGGVQDRMPATAPTWFSRATGALADAGFPQVFNPFENAPTAQVPEPSGDNVTEAAIAAAQNSTVKITASSGLSGQEGSGFVFADQRVMTNAHVVDGASAVSVQVGGVGELLPATVLLSDPDTDVAVLDVPGLVAPVLALADDADTGDPAVVAGYPENGGLDMRAATVAGRTNARGQDIHGENVVVRDIYTVRGLVRPGNSGGPLLTTGGQVYGMVFARSVTDDDTGYVLTADQIRPYAEATAQG</sequence>
<dbReference type="Proteomes" id="UP000295345">
    <property type="component" value="Unassembled WGS sequence"/>
</dbReference>
<dbReference type="InterPro" id="IPR047680">
    <property type="entry name" value="MarP-like"/>
</dbReference>
<accession>A0A4R4SER5</accession>
<dbReference type="RefSeq" id="WP_132822216.1">
    <property type="nucleotide sequence ID" value="NZ_SMKI01000718.1"/>
</dbReference>
<dbReference type="PRINTS" id="PR00834">
    <property type="entry name" value="PROTEASES2C"/>
</dbReference>
<dbReference type="SUPFAM" id="SSF50494">
    <property type="entry name" value="Trypsin-like serine proteases"/>
    <property type="match status" value="1"/>
</dbReference>
<evidence type="ECO:0000313" key="6">
    <source>
        <dbReference type="EMBL" id="TDC61800.1"/>
    </source>
</evidence>
<reference evidence="6 7" key="1">
    <citation type="submission" date="2019-03" db="EMBL/GenBank/DDBJ databases">
        <title>Draft genome sequences of novel Actinobacteria.</title>
        <authorList>
            <person name="Sahin N."/>
            <person name="Ay H."/>
            <person name="Saygin H."/>
        </authorList>
    </citation>
    <scope>NUCLEOTIDE SEQUENCE [LARGE SCALE GENOMIC DNA]</scope>
    <source>
        <strain evidence="6 7">DSM 41900</strain>
    </source>
</reference>
<keyword evidence="7" id="KW-1185">Reference proteome</keyword>
<protein>
    <submittedName>
        <fullName evidence="6">MarP family serine protease</fullName>
    </submittedName>
</protein>
<proteinExistence type="predicted"/>
<comment type="subcellular location">
    <subcellularLocation>
        <location evidence="1">Membrane</location>
        <topology evidence="1">Multi-pass membrane protein</topology>
    </subcellularLocation>
</comment>
<dbReference type="Gene3D" id="2.40.10.10">
    <property type="entry name" value="Trypsin-like serine proteases"/>
    <property type="match status" value="2"/>
</dbReference>
<evidence type="ECO:0000256" key="4">
    <source>
        <dbReference type="ARBA" id="ARBA00023136"/>
    </source>
</evidence>
<dbReference type="GO" id="GO:0006508">
    <property type="term" value="P:proteolysis"/>
    <property type="evidence" value="ECO:0007669"/>
    <property type="project" value="UniProtKB-KW"/>
</dbReference>
<dbReference type="InterPro" id="IPR009003">
    <property type="entry name" value="Peptidase_S1_PA"/>
</dbReference>
<evidence type="ECO:0000256" key="3">
    <source>
        <dbReference type="ARBA" id="ARBA00022989"/>
    </source>
</evidence>